<accession>A0A1I9SDH9</accession>
<evidence type="ECO:0000313" key="3">
    <source>
        <dbReference type="Proteomes" id="UP000224592"/>
    </source>
</evidence>
<protein>
    <submittedName>
        <fullName evidence="2">Uncharacterized protein</fullName>
    </submittedName>
</protein>
<dbReference type="Proteomes" id="UP000224592">
    <property type="component" value="Segment"/>
</dbReference>
<gene>
    <name evidence="2" type="ORF">SEA_OLYMPICHELADO_41</name>
</gene>
<sequence>MNEGLKRLKEEFNENPVAVIGVISVALAAAGKVINAVGAYQGRRAYVKDVNRRVKKSKRYPYAG</sequence>
<evidence type="ECO:0000256" key="1">
    <source>
        <dbReference type="SAM" id="Phobius"/>
    </source>
</evidence>
<proteinExistence type="predicted"/>
<organism evidence="2 3">
    <name type="scientific">Streptomyces phage OlympicHelado</name>
    <dbReference type="NCBI Taxonomy" id="1897524"/>
    <lineage>
        <taxon>Viruses</taxon>
        <taxon>Duplodnaviria</taxon>
        <taxon>Heunggongvirae</taxon>
        <taxon>Uroviricota</taxon>
        <taxon>Caudoviricetes</taxon>
        <taxon>Rimavirus</taxon>
        <taxon>Rimavirus rima</taxon>
    </lineage>
</organism>
<reference evidence="2 3" key="1">
    <citation type="submission" date="2016-08" db="EMBL/GenBank/DDBJ databases">
        <authorList>
            <person name="Delwel I.O."/>
            <person name="Rosado J.E."/>
            <person name="Bhuiyan S."/>
            <person name="Layton S.R."/>
            <person name="Benjamin R.C."/>
            <person name="Hughes L.E."/>
            <person name="Garlena R.A."/>
            <person name="Russell D.A."/>
            <person name="Pope W.H."/>
            <person name="Jacobs-Sera D."/>
            <person name="Hendrix R.W."/>
            <person name="Hatfull G.F."/>
        </authorList>
    </citation>
    <scope>NUCLEOTIDE SEQUENCE [LARGE SCALE GENOMIC DNA]</scope>
</reference>
<dbReference type="EMBL" id="KX670789">
    <property type="protein sequence ID" value="AOZ64906.1"/>
    <property type="molecule type" value="Genomic_DNA"/>
</dbReference>
<keyword evidence="1" id="KW-1133">Transmembrane helix</keyword>
<keyword evidence="1" id="KW-0812">Transmembrane</keyword>
<evidence type="ECO:0000313" key="2">
    <source>
        <dbReference type="EMBL" id="AOZ64906.1"/>
    </source>
</evidence>
<feature type="transmembrane region" description="Helical" evidence="1">
    <location>
        <begin position="17"/>
        <end position="38"/>
    </location>
</feature>
<name>A0A1I9SDH9_9CAUD</name>
<keyword evidence="1" id="KW-0472">Membrane</keyword>